<feature type="domain" description="Acyl-CoA oxidase/dehydrogenase middle" evidence="8">
    <location>
        <begin position="162"/>
        <end position="270"/>
    </location>
</feature>
<evidence type="ECO:0000256" key="3">
    <source>
        <dbReference type="ARBA" id="ARBA00022630"/>
    </source>
</evidence>
<dbReference type="InterPro" id="IPR025878">
    <property type="entry name" value="Acyl-CoA_dh-like_C_dom"/>
</dbReference>
<feature type="domain" description="Acyl-CoA dehydrogenase/oxidase N-terminal" evidence="9">
    <location>
        <begin position="41"/>
        <end position="157"/>
    </location>
</feature>
<evidence type="ECO:0000256" key="6">
    <source>
        <dbReference type="RuleBase" id="RU362125"/>
    </source>
</evidence>
<dbReference type="InterPro" id="IPR009100">
    <property type="entry name" value="AcylCoA_DH/oxidase_NM_dom_sf"/>
</dbReference>
<evidence type="ECO:0000256" key="1">
    <source>
        <dbReference type="ARBA" id="ARBA00001974"/>
    </source>
</evidence>
<evidence type="ECO:0000259" key="8">
    <source>
        <dbReference type="Pfam" id="PF02770"/>
    </source>
</evidence>
<dbReference type="InterPro" id="IPR036250">
    <property type="entry name" value="AcylCo_DH-like_C"/>
</dbReference>
<gene>
    <name evidence="11" type="ORF">GPA24_16100</name>
</gene>
<keyword evidence="4 6" id="KW-0274">FAD</keyword>
<evidence type="ECO:0000313" key="12">
    <source>
        <dbReference type="Proteomes" id="UP000633943"/>
    </source>
</evidence>
<dbReference type="InterPro" id="IPR009075">
    <property type="entry name" value="AcylCo_DH/oxidase_C"/>
</dbReference>
<dbReference type="Gene3D" id="1.10.540.10">
    <property type="entry name" value="Acyl-CoA dehydrogenase/oxidase, N-terminal domain"/>
    <property type="match status" value="1"/>
</dbReference>
<dbReference type="InterPro" id="IPR006091">
    <property type="entry name" value="Acyl-CoA_Oxase/DH_mid-dom"/>
</dbReference>
<comment type="caution">
    <text evidence="11">The sequence shown here is derived from an EMBL/GenBank/DDBJ whole genome shotgun (WGS) entry which is preliminary data.</text>
</comment>
<keyword evidence="5 6" id="KW-0560">Oxidoreductase</keyword>
<keyword evidence="3 6" id="KW-0285">Flavoprotein</keyword>
<dbReference type="SUPFAM" id="SSF47203">
    <property type="entry name" value="Acyl-CoA dehydrogenase C-terminal domain-like"/>
    <property type="match status" value="1"/>
</dbReference>
<dbReference type="PANTHER" id="PTHR42803">
    <property type="entry name" value="ACYL-COA DEHYDROGENASE"/>
    <property type="match status" value="1"/>
</dbReference>
<evidence type="ECO:0000259" key="10">
    <source>
        <dbReference type="Pfam" id="PF12806"/>
    </source>
</evidence>
<proteinExistence type="inferred from homology"/>
<dbReference type="Pfam" id="PF02770">
    <property type="entry name" value="Acyl-CoA_dh_M"/>
    <property type="match status" value="1"/>
</dbReference>
<evidence type="ECO:0000313" key="11">
    <source>
        <dbReference type="EMBL" id="NMG17030.1"/>
    </source>
</evidence>
<dbReference type="InterPro" id="IPR052166">
    <property type="entry name" value="Diverse_Acyl-CoA_DH"/>
</dbReference>
<evidence type="ECO:0000259" key="7">
    <source>
        <dbReference type="Pfam" id="PF00441"/>
    </source>
</evidence>
<sequence>MNEYIAPLHEMRFLLHDMASLDEVAGLPGYEETSPDLADAILEEAGKFANGVLSPLNRSGDIEGARWQADGVRMPGGWREAYKLFSESGWTSLASPKESGGQELPQLLSTFVEEIWNGANMAFALSPMLTRGAQQVLELRGSDYLKRTFLPAMVRGEWTGTMVLTEPQAGSDLAAIRTRAIRQADGTYRLHGQKIFITYGDHDMAPNIVHLVLARVEGAPAGSKGISLFVVPKILVDADGSLGAPNDVRCVSIEHKMGIHASPTCVMAFGDNQGATGYLVGEENRGLDNMFIMMNAARFAVGLEGLGIGERAYQRALAYAKERIQGSELGDKSGTRVPIVRHPDVRRMLLSMKSRIEVMRAQACSIAVAMDVAARHPDEAMRNESLAFVDLMMPVAKGWFTESGIDIASLGIQIHGGIGFIEETGAAQHLRDARITAIYEGTTGIQAADLIGRKVARDEGKSILALVEKMRKVQSDLERHDESDLTALGTALRDGIDALTRSVEFVLDTYAVEPNRAAAGAAPFLELFSIVTGGWQLGRSALVATDKLRAAAGQSTFYKTKVRTARFFTDHFLSRANGLALAITAGAEAVLAMDESNF</sequence>
<keyword evidence="12" id="KW-1185">Reference proteome</keyword>
<reference evidence="11 12" key="1">
    <citation type="submission" date="2019-12" db="EMBL/GenBank/DDBJ databases">
        <title>Comparative genomics gives insights into the taxonomy of the Azoarcus-Aromatoleum group and reveals separate origins of nif in the plant-associated Azoarcus and non-plant-associated Aromatoleum sub-groups.</title>
        <authorList>
            <person name="Lafos M."/>
            <person name="Maluk M."/>
            <person name="Batista M."/>
            <person name="Junghare M."/>
            <person name="Carmona M."/>
            <person name="Faoro H."/>
            <person name="Cruz L.M."/>
            <person name="Battistoni F."/>
            <person name="De Souza E."/>
            <person name="Pedrosa F."/>
            <person name="Chen W.-M."/>
            <person name="Poole P.S."/>
            <person name="Dixon R.A."/>
            <person name="James E.K."/>
        </authorList>
    </citation>
    <scope>NUCLEOTIDE SEQUENCE [LARGE SCALE GENOMIC DNA]</scope>
    <source>
        <strain evidence="11 12">PbN1</strain>
    </source>
</reference>
<dbReference type="Gene3D" id="2.40.110.10">
    <property type="entry name" value="Butyryl-CoA Dehydrogenase, subunit A, domain 2"/>
    <property type="match status" value="1"/>
</dbReference>
<dbReference type="InterPro" id="IPR046373">
    <property type="entry name" value="Acyl-CoA_Oxase/DH_mid-dom_sf"/>
</dbReference>
<dbReference type="Pfam" id="PF12806">
    <property type="entry name" value="Acyl-CoA_dh_C"/>
    <property type="match status" value="1"/>
</dbReference>
<name>A0ABX1NZX0_9RHOO</name>
<organism evidence="11 12">
    <name type="scientific">Aromatoleum bremense</name>
    <dbReference type="NCBI Taxonomy" id="76115"/>
    <lineage>
        <taxon>Bacteria</taxon>
        <taxon>Pseudomonadati</taxon>
        <taxon>Pseudomonadota</taxon>
        <taxon>Betaproteobacteria</taxon>
        <taxon>Rhodocyclales</taxon>
        <taxon>Rhodocyclaceae</taxon>
        <taxon>Aromatoleum</taxon>
    </lineage>
</organism>
<feature type="domain" description="Acyl-CoA dehydrogenase/oxidase C-terminal" evidence="7">
    <location>
        <begin position="284"/>
        <end position="449"/>
    </location>
</feature>
<dbReference type="RefSeq" id="WP_169203576.1">
    <property type="nucleotide sequence ID" value="NZ_CP059467.1"/>
</dbReference>
<dbReference type="Gene3D" id="1.20.140.10">
    <property type="entry name" value="Butyryl-CoA Dehydrogenase, subunit A, domain 3"/>
    <property type="match status" value="1"/>
</dbReference>
<feature type="domain" description="Acetyl-CoA dehydrogenase-like C-terminal" evidence="10">
    <location>
        <begin position="473"/>
        <end position="594"/>
    </location>
</feature>
<dbReference type="Proteomes" id="UP000633943">
    <property type="component" value="Unassembled WGS sequence"/>
</dbReference>
<evidence type="ECO:0000259" key="9">
    <source>
        <dbReference type="Pfam" id="PF02771"/>
    </source>
</evidence>
<protein>
    <submittedName>
        <fullName evidence="11">Acyl-CoA dehydrogenase</fullName>
    </submittedName>
</protein>
<evidence type="ECO:0000256" key="2">
    <source>
        <dbReference type="ARBA" id="ARBA00009347"/>
    </source>
</evidence>
<evidence type="ECO:0000256" key="4">
    <source>
        <dbReference type="ARBA" id="ARBA00022827"/>
    </source>
</evidence>
<dbReference type="EMBL" id="WTVP01000056">
    <property type="protein sequence ID" value="NMG17030.1"/>
    <property type="molecule type" value="Genomic_DNA"/>
</dbReference>
<dbReference type="PANTHER" id="PTHR42803:SF1">
    <property type="entry name" value="BROAD-SPECIFICITY LINEAR ACYL-COA DEHYDROGENASE FADE5"/>
    <property type="match status" value="1"/>
</dbReference>
<comment type="cofactor">
    <cofactor evidence="1 6">
        <name>FAD</name>
        <dbReference type="ChEBI" id="CHEBI:57692"/>
    </cofactor>
</comment>
<dbReference type="InterPro" id="IPR013786">
    <property type="entry name" value="AcylCoA_DH/ox_N"/>
</dbReference>
<accession>A0ABX1NZX0</accession>
<dbReference type="InterPro" id="IPR037069">
    <property type="entry name" value="AcylCoA_DH/ox_N_sf"/>
</dbReference>
<dbReference type="SUPFAM" id="SSF56645">
    <property type="entry name" value="Acyl-CoA dehydrogenase NM domain-like"/>
    <property type="match status" value="1"/>
</dbReference>
<dbReference type="Pfam" id="PF02771">
    <property type="entry name" value="Acyl-CoA_dh_N"/>
    <property type="match status" value="1"/>
</dbReference>
<comment type="similarity">
    <text evidence="2 6">Belongs to the acyl-CoA dehydrogenase family.</text>
</comment>
<dbReference type="Pfam" id="PF00441">
    <property type="entry name" value="Acyl-CoA_dh_1"/>
    <property type="match status" value="1"/>
</dbReference>
<evidence type="ECO:0000256" key="5">
    <source>
        <dbReference type="ARBA" id="ARBA00023002"/>
    </source>
</evidence>